<evidence type="ECO:0000313" key="1">
    <source>
        <dbReference type="EMBL" id="CAA2957549.1"/>
    </source>
</evidence>
<accession>A0A8S0PV34</accession>
<organism evidence="1 2">
    <name type="scientific">Olea europaea subsp. europaea</name>
    <dbReference type="NCBI Taxonomy" id="158383"/>
    <lineage>
        <taxon>Eukaryota</taxon>
        <taxon>Viridiplantae</taxon>
        <taxon>Streptophyta</taxon>
        <taxon>Embryophyta</taxon>
        <taxon>Tracheophyta</taxon>
        <taxon>Spermatophyta</taxon>
        <taxon>Magnoliopsida</taxon>
        <taxon>eudicotyledons</taxon>
        <taxon>Gunneridae</taxon>
        <taxon>Pentapetalae</taxon>
        <taxon>asterids</taxon>
        <taxon>lamiids</taxon>
        <taxon>Lamiales</taxon>
        <taxon>Oleaceae</taxon>
        <taxon>Oleeae</taxon>
        <taxon>Olea</taxon>
    </lineage>
</organism>
<sequence>MKLVWYPEKASAAYIDTIRSCGGLNRESSAAEMISAMAGGWNAKLIVETWFSGVATTKSVGLAIAARHSGGRHVCIVKDEKSKLDYVTAMEEYSGVSLPEVLVGEAAEVIETLAGVDFLVVDARCKYYTRVFRVAKLSHRGAVLVCKNATQLGIVNRTQWGKVLDNTVRVVRSVILPVGNGLDIAYVSCNGVELDVQHSGRHWWISHVDRRSGEEHLFRR</sequence>
<dbReference type="Gramene" id="OE9A024980T1">
    <property type="protein sequence ID" value="OE9A024980C1"/>
    <property type="gene ID" value="OE9A024980"/>
</dbReference>
<proteinExistence type="predicted"/>
<reference evidence="1 2" key="1">
    <citation type="submission" date="2019-12" db="EMBL/GenBank/DDBJ databases">
        <authorList>
            <person name="Alioto T."/>
            <person name="Alioto T."/>
            <person name="Gomez Garrido J."/>
        </authorList>
    </citation>
    <scope>NUCLEOTIDE SEQUENCE [LARGE SCALE GENOMIC DNA]</scope>
</reference>
<dbReference type="PANTHER" id="PTHR33593">
    <property type="entry name" value="DUF1442 FAMILY PROTEIN"/>
    <property type="match status" value="1"/>
</dbReference>
<evidence type="ECO:0000313" key="2">
    <source>
        <dbReference type="Proteomes" id="UP000594638"/>
    </source>
</evidence>
<dbReference type="InterPro" id="IPR029063">
    <property type="entry name" value="SAM-dependent_MTases_sf"/>
</dbReference>
<dbReference type="Pfam" id="PF07279">
    <property type="entry name" value="DUF1442"/>
    <property type="match status" value="1"/>
</dbReference>
<name>A0A8S0PV34_OLEEU</name>
<dbReference type="Proteomes" id="UP000594638">
    <property type="component" value="Unassembled WGS sequence"/>
</dbReference>
<dbReference type="EMBL" id="CACTIH010000227">
    <property type="protein sequence ID" value="CAA2957549.1"/>
    <property type="molecule type" value="Genomic_DNA"/>
</dbReference>
<dbReference type="AlphaFoldDB" id="A0A8S0PV34"/>
<keyword evidence="2" id="KW-1185">Reference proteome</keyword>
<dbReference type="OrthoDB" id="685237at2759"/>
<comment type="caution">
    <text evidence="1">The sequence shown here is derived from an EMBL/GenBank/DDBJ whole genome shotgun (WGS) entry which is preliminary data.</text>
</comment>
<gene>
    <name evidence="1" type="ORF">OLEA9_A024980</name>
</gene>
<protein>
    <submittedName>
        <fullName evidence="1">Uncharacterized protein</fullName>
    </submittedName>
</protein>
<dbReference type="Gene3D" id="3.40.50.150">
    <property type="entry name" value="Vaccinia Virus protein VP39"/>
    <property type="match status" value="1"/>
</dbReference>
<dbReference type="InterPro" id="IPR009902">
    <property type="entry name" value="DUF1442"/>
</dbReference>
<dbReference type="PANTHER" id="PTHR33593:SF25">
    <property type="entry name" value="S-ADENOSYL-L-METHIONINE-DEPENDENT METHYLTRANSFERASE-RELATED"/>
    <property type="match status" value="1"/>
</dbReference>